<gene>
    <name evidence="2" type="ORF">VV01_14700</name>
</gene>
<dbReference type="STRING" id="1631356.VV01_14700"/>
<reference evidence="3" key="1">
    <citation type="submission" date="2015-03" db="EMBL/GenBank/DDBJ databases">
        <title>Luteipulveratus halotolerans sp. nov., a novel actinobacterium (Dermacoccaceae) from Sarawak, Malaysia.</title>
        <authorList>
            <person name="Juboi H."/>
            <person name="Basik A."/>
            <person name="Shamsul S.S."/>
            <person name="Arnold P."/>
            <person name="Schmitt E.K."/>
            <person name="Sanglier J.-J."/>
            <person name="Yeo T."/>
        </authorList>
    </citation>
    <scope>NUCLEOTIDE SEQUENCE [LARGE SCALE GENOMIC DNA]</scope>
    <source>
        <strain evidence="3">C296001</strain>
    </source>
</reference>
<name>A0A0L6CKG2_9MICO</name>
<protein>
    <submittedName>
        <fullName evidence="2">Uncharacterized protein</fullName>
    </submittedName>
</protein>
<sequence length="94" mass="9784">MMPQPLFAAPPPQANTAEVAWVPQPGGTGRVIVVWLESAIPVTVSAGLTLALGDVVSLTRIGQTYRVDSIVTKAITTPTEPPATEEPEPPAPTD</sequence>
<organism evidence="2 3">
    <name type="scientific">Luteipulveratus halotolerans</name>
    <dbReference type="NCBI Taxonomy" id="1631356"/>
    <lineage>
        <taxon>Bacteria</taxon>
        <taxon>Bacillati</taxon>
        <taxon>Actinomycetota</taxon>
        <taxon>Actinomycetes</taxon>
        <taxon>Micrococcales</taxon>
        <taxon>Dermacoccaceae</taxon>
        <taxon>Luteipulveratus</taxon>
    </lineage>
</organism>
<feature type="region of interest" description="Disordered" evidence="1">
    <location>
        <begin position="75"/>
        <end position="94"/>
    </location>
</feature>
<evidence type="ECO:0000256" key="1">
    <source>
        <dbReference type="SAM" id="MobiDB-lite"/>
    </source>
</evidence>
<accession>A0A0L6CKG2</accession>
<evidence type="ECO:0000313" key="3">
    <source>
        <dbReference type="Proteomes" id="UP000037397"/>
    </source>
</evidence>
<dbReference type="Proteomes" id="UP000037397">
    <property type="component" value="Unassembled WGS sequence"/>
</dbReference>
<keyword evidence="3" id="KW-1185">Reference proteome</keyword>
<evidence type="ECO:0000313" key="2">
    <source>
        <dbReference type="EMBL" id="KNX38110.1"/>
    </source>
</evidence>
<dbReference type="AlphaFoldDB" id="A0A0L6CKG2"/>
<dbReference type="EMBL" id="LAIR01000002">
    <property type="protein sequence ID" value="KNX38110.1"/>
    <property type="molecule type" value="Genomic_DNA"/>
</dbReference>
<comment type="caution">
    <text evidence="2">The sequence shown here is derived from an EMBL/GenBank/DDBJ whole genome shotgun (WGS) entry which is preliminary data.</text>
</comment>
<proteinExistence type="predicted"/>